<reference evidence="2" key="1">
    <citation type="journal article" date="2014" name="Front. Microbiol.">
        <title>High frequency of phylogenetically diverse reductive dehalogenase-homologous genes in deep subseafloor sedimentary metagenomes.</title>
        <authorList>
            <person name="Kawai M."/>
            <person name="Futagami T."/>
            <person name="Toyoda A."/>
            <person name="Takaki Y."/>
            <person name="Nishi S."/>
            <person name="Hori S."/>
            <person name="Arai W."/>
            <person name="Tsubouchi T."/>
            <person name="Morono Y."/>
            <person name="Uchiyama I."/>
            <person name="Ito T."/>
            <person name="Fujiyama A."/>
            <person name="Inagaki F."/>
            <person name="Takami H."/>
        </authorList>
    </citation>
    <scope>NUCLEOTIDE SEQUENCE</scope>
    <source>
        <strain evidence="2">Expedition CK06-06</strain>
    </source>
</reference>
<evidence type="ECO:0000259" key="1">
    <source>
        <dbReference type="Pfam" id="PF00578"/>
    </source>
</evidence>
<feature type="domain" description="Alkyl hydroperoxide reductase subunit C/ Thiol specific antioxidant" evidence="1">
    <location>
        <begin position="94"/>
        <end position="131"/>
    </location>
</feature>
<dbReference type="GO" id="GO:0016209">
    <property type="term" value="F:antioxidant activity"/>
    <property type="evidence" value="ECO:0007669"/>
    <property type="project" value="InterPro"/>
</dbReference>
<proteinExistence type="predicted"/>
<dbReference type="InterPro" id="IPR036249">
    <property type="entry name" value="Thioredoxin-like_sf"/>
</dbReference>
<evidence type="ECO:0000313" key="2">
    <source>
        <dbReference type="EMBL" id="GAG42308.1"/>
    </source>
</evidence>
<dbReference type="AlphaFoldDB" id="X0Y0J7"/>
<name>X0Y0J7_9ZZZZ</name>
<sequence>MKDHVQALRSNGTRLTFIPEKTVSGVLTGKSDLLGLCHVEMKKLDQLLIGNAIEEASSEMAYQKWRLQHAIDPRFVTADDGTRSRPAGTESALVGKAAPDFKLELLNGDEYRLSKQQGKVVVLDFWATWCGP</sequence>
<dbReference type="InterPro" id="IPR000866">
    <property type="entry name" value="AhpC/TSA"/>
</dbReference>
<protein>
    <recommendedName>
        <fullName evidence="1">Alkyl hydroperoxide reductase subunit C/ Thiol specific antioxidant domain-containing protein</fullName>
    </recommendedName>
</protein>
<dbReference type="PANTHER" id="PTHR42852:SF17">
    <property type="entry name" value="THIOREDOXIN-LIKE PROTEIN HI_1115"/>
    <property type="match status" value="1"/>
</dbReference>
<feature type="non-terminal residue" evidence="2">
    <location>
        <position position="132"/>
    </location>
</feature>
<dbReference type="Gene3D" id="3.40.30.10">
    <property type="entry name" value="Glutaredoxin"/>
    <property type="match status" value="1"/>
</dbReference>
<dbReference type="InterPro" id="IPR050553">
    <property type="entry name" value="Thioredoxin_ResA/DsbE_sf"/>
</dbReference>
<dbReference type="PANTHER" id="PTHR42852">
    <property type="entry name" value="THIOL:DISULFIDE INTERCHANGE PROTEIN DSBE"/>
    <property type="match status" value="1"/>
</dbReference>
<dbReference type="Pfam" id="PF00578">
    <property type="entry name" value="AhpC-TSA"/>
    <property type="match status" value="1"/>
</dbReference>
<accession>X0Y0J7</accession>
<dbReference type="EMBL" id="BARS01057630">
    <property type="protein sequence ID" value="GAG42308.1"/>
    <property type="molecule type" value="Genomic_DNA"/>
</dbReference>
<organism evidence="2">
    <name type="scientific">marine sediment metagenome</name>
    <dbReference type="NCBI Taxonomy" id="412755"/>
    <lineage>
        <taxon>unclassified sequences</taxon>
        <taxon>metagenomes</taxon>
        <taxon>ecological metagenomes</taxon>
    </lineage>
</organism>
<dbReference type="GO" id="GO:0016491">
    <property type="term" value="F:oxidoreductase activity"/>
    <property type="evidence" value="ECO:0007669"/>
    <property type="project" value="InterPro"/>
</dbReference>
<dbReference type="CDD" id="cd02966">
    <property type="entry name" value="TlpA_like_family"/>
    <property type="match status" value="1"/>
</dbReference>
<comment type="caution">
    <text evidence="2">The sequence shown here is derived from an EMBL/GenBank/DDBJ whole genome shotgun (WGS) entry which is preliminary data.</text>
</comment>
<dbReference type="SUPFAM" id="SSF52833">
    <property type="entry name" value="Thioredoxin-like"/>
    <property type="match status" value="1"/>
</dbReference>
<gene>
    <name evidence="2" type="ORF">S01H1_84422</name>
</gene>